<feature type="region of interest" description="Disordered" evidence="1">
    <location>
        <begin position="1"/>
        <end position="81"/>
    </location>
</feature>
<organism evidence="2 3">
    <name type="scientific">Trifolium medium</name>
    <dbReference type="NCBI Taxonomy" id="97028"/>
    <lineage>
        <taxon>Eukaryota</taxon>
        <taxon>Viridiplantae</taxon>
        <taxon>Streptophyta</taxon>
        <taxon>Embryophyta</taxon>
        <taxon>Tracheophyta</taxon>
        <taxon>Spermatophyta</taxon>
        <taxon>Magnoliopsida</taxon>
        <taxon>eudicotyledons</taxon>
        <taxon>Gunneridae</taxon>
        <taxon>Pentapetalae</taxon>
        <taxon>rosids</taxon>
        <taxon>fabids</taxon>
        <taxon>Fabales</taxon>
        <taxon>Fabaceae</taxon>
        <taxon>Papilionoideae</taxon>
        <taxon>50 kb inversion clade</taxon>
        <taxon>NPAAA clade</taxon>
        <taxon>Hologalegina</taxon>
        <taxon>IRL clade</taxon>
        <taxon>Trifolieae</taxon>
        <taxon>Trifolium</taxon>
    </lineage>
</organism>
<accession>A0A392U678</accession>
<sequence>QNRNRVRRLNQKQRTPVKNRPTTLTDPTRPTEPDKDKRNKTGENEIETNQKRAPPTTGETELKQEFVAGKAKQRTTTTNKR</sequence>
<protein>
    <submittedName>
        <fullName evidence="2">Uncharacterized protein</fullName>
    </submittedName>
</protein>
<feature type="compositionally biased region" description="Basic and acidic residues" evidence="1">
    <location>
        <begin position="29"/>
        <end position="43"/>
    </location>
</feature>
<evidence type="ECO:0000256" key="1">
    <source>
        <dbReference type="SAM" id="MobiDB-lite"/>
    </source>
</evidence>
<evidence type="ECO:0000313" key="3">
    <source>
        <dbReference type="Proteomes" id="UP000265520"/>
    </source>
</evidence>
<dbReference type="AlphaFoldDB" id="A0A392U678"/>
<feature type="compositionally biased region" description="Basic residues" evidence="1">
    <location>
        <begin position="1"/>
        <end position="17"/>
    </location>
</feature>
<reference evidence="2 3" key="1">
    <citation type="journal article" date="2018" name="Front. Plant Sci.">
        <title>Red Clover (Trifolium pratense) and Zigzag Clover (T. medium) - A Picture of Genomic Similarities and Differences.</title>
        <authorList>
            <person name="Dluhosova J."/>
            <person name="Istvanek J."/>
            <person name="Nedelnik J."/>
            <person name="Repkova J."/>
        </authorList>
    </citation>
    <scope>NUCLEOTIDE SEQUENCE [LARGE SCALE GENOMIC DNA]</scope>
    <source>
        <strain evidence="3">cv. 10/8</strain>
        <tissue evidence="2">Leaf</tissue>
    </source>
</reference>
<feature type="non-terminal residue" evidence="2">
    <location>
        <position position="1"/>
    </location>
</feature>
<name>A0A392U678_9FABA</name>
<dbReference type="EMBL" id="LXQA010726299">
    <property type="protein sequence ID" value="MCI67896.1"/>
    <property type="molecule type" value="Genomic_DNA"/>
</dbReference>
<evidence type="ECO:0000313" key="2">
    <source>
        <dbReference type="EMBL" id="MCI67896.1"/>
    </source>
</evidence>
<comment type="caution">
    <text evidence="2">The sequence shown here is derived from an EMBL/GenBank/DDBJ whole genome shotgun (WGS) entry which is preliminary data.</text>
</comment>
<proteinExistence type="predicted"/>
<dbReference type="Proteomes" id="UP000265520">
    <property type="component" value="Unassembled WGS sequence"/>
</dbReference>
<keyword evidence="3" id="KW-1185">Reference proteome</keyword>